<keyword evidence="3" id="KW-1185">Reference proteome</keyword>
<dbReference type="InterPro" id="IPR018497">
    <property type="entry name" value="Peptidase_M13_C"/>
</dbReference>
<dbReference type="Gene3D" id="1.10.1380.10">
    <property type="entry name" value="Neutral endopeptidase , domain2"/>
    <property type="match status" value="1"/>
</dbReference>
<dbReference type="VEuPathDB" id="VectorBase:HLOH_054817"/>
<dbReference type="EMBL" id="JABSTR010000004">
    <property type="protein sequence ID" value="KAH9368294.1"/>
    <property type="molecule type" value="Genomic_DNA"/>
</dbReference>
<evidence type="ECO:0000313" key="2">
    <source>
        <dbReference type="EMBL" id="KAH9368294.1"/>
    </source>
</evidence>
<dbReference type="GO" id="GO:0006508">
    <property type="term" value="P:proteolysis"/>
    <property type="evidence" value="ECO:0007669"/>
    <property type="project" value="InterPro"/>
</dbReference>
<dbReference type="Gene3D" id="3.40.390.10">
    <property type="entry name" value="Collagenase (Catalytic Domain)"/>
    <property type="match status" value="1"/>
</dbReference>
<accession>A0A9J6FQ27</accession>
<dbReference type="InterPro" id="IPR024079">
    <property type="entry name" value="MetalloPept_cat_dom_sf"/>
</dbReference>
<comment type="caution">
    <text evidence="2">The sequence shown here is derived from an EMBL/GenBank/DDBJ whole genome shotgun (WGS) entry which is preliminary data.</text>
</comment>
<sequence>MYLAARFKAERRAIIDEQVGNVRRVAVAKTPSLSWADDLFKRKAVDKLRNITTVLWPPHGLTAQPGDSVLYGGDFLKEGRSFVESWIAALEHWRRVSTDPEFSDSSKGPWNLIAPLIRYVPALNTIWMSAACLSRPAFYAAGTTATVYGSLGSSYAHELVKAFDTTGLAFDAVGRITDYPAFD</sequence>
<organism evidence="2 3">
    <name type="scientific">Haemaphysalis longicornis</name>
    <name type="common">Bush tick</name>
    <dbReference type="NCBI Taxonomy" id="44386"/>
    <lineage>
        <taxon>Eukaryota</taxon>
        <taxon>Metazoa</taxon>
        <taxon>Ecdysozoa</taxon>
        <taxon>Arthropoda</taxon>
        <taxon>Chelicerata</taxon>
        <taxon>Arachnida</taxon>
        <taxon>Acari</taxon>
        <taxon>Parasitiformes</taxon>
        <taxon>Ixodida</taxon>
        <taxon>Ixodoidea</taxon>
        <taxon>Ixodidae</taxon>
        <taxon>Haemaphysalinae</taxon>
        <taxon>Haemaphysalis</taxon>
    </lineage>
</organism>
<dbReference type="GO" id="GO:0004222">
    <property type="term" value="F:metalloendopeptidase activity"/>
    <property type="evidence" value="ECO:0007669"/>
    <property type="project" value="InterPro"/>
</dbReference>
<protein>
    <recommendedName>
        <fullName evidence="1">Peptidase M13 C-terminal domain-containing protein</fullName>
    </recommendedName>
</protein>
<proteinExistence type="predicted"/>
<reference evidence="2 3" key="1">
    <citation type="journal article" date="2020" name="Cell">
        <title>Large-Scale Comparative Analyses of Tick Genomes Elucidate Their Genetic Diversity and Vector Capacities.</title>
        <authorList>
            <consortium name="Tick Genome and Microbiome Consortium (TIGMIC)"/>
            <person name="Jia N."/>
            <person name="Wang J."/>
            <person name="Shi W."/>
            <person name="Du L."/>
            <person name="Sun Y."/>
            <person name="Zhan W."/>
            <person name="Jiang J.F."/>
            <person name="Wang Q."/>
            <person name="Zhang B."/>
            <person name="Ji P."/>
            <person name="Bell-Sakyi L."/>
            <person name="Cui X.M."/>
            <person name="Yuan T.T."/>
            <person name="Jiang B.G."/>
            <person name="Yang W.F."/>
            <person name="Lam T.T."/>
            <person name="Chang Q.C."/>
            <person name="Ding S.J."/>
            <person name="Wang X.J."/>
            <person name="Zhu J.G."/>
            <person name="Ruan X.D."/>
            <person name="Zhao L."/>
            <person name="Wei J.T."/>
            <person name="Ye R.Z."/>
            <person name="Que T.C."/>
            <person name="Du C.H."/>
            <person name="Zhou Y.H."/>
            <person name="Cheng J.X."/>
            <person name="Dai P.F."/>
            <person name="Guo W.B."/>
            <person name="Han X.H."/>
            <person name="Huang E.J."/>
            <person name="Li L.F."/>
            <person name="Wei W."/>
            <person name="Gao Y.C."/>
            <person name="Liu J.Z."/>
            <person name="Shao H.Z."/>
            <person name="Wang X."/>
            <person name="Wang C.C."/>
            <person name="Yang T.C."/>
            <person name="Huo Q.B."/>
            <person name="Li W."/>
            <person name="Chen H.Y."/>
            <person name="Chen S.E."/>
            <person name="Zhou L.G."/>
            <person name="Ni X.B."/>
            <person name="Tian J.H."/>
            <person name="Sheng Y."/>
            <person name="Liu T."/>
            <person name="Pan Y.S."/>
            <person name="Xia L.Y."/>
            <person name="Li J."/>
            <person name="Zhao F."/>
            <person name="Cao W.C."/>
        </authorList>
    </citation>
    <scope>NUCLEOTIDE SEQUENCE [LARGE SCALE GENOMIC DNA]</scope>
    <source>
        <strain evidence="2">HaeL-2018</strain>
    </source>
</reference>
<dbReference type="Pfam" id="PF01431">
    <property type="entry name" value="Peptidase_M13"/>
    <property type="match status" value="1"/>
</dbReference>
<dbReference type="Proteomes" id="UP000821853">
    <property type="component" value="Chromosome 2"/>
</dbReference>
<feature type="domain" description="Peptidase M13 C-terminal" evidence="1">
    <location>
        <begin position="119"/>
        <end position="177"/>
    </location>
</feature>
<dbReference type="InterPro" id="IPR042089">
    <property type="entry name" value="Peptidase_M13_dom_2"/>
</dbReference>
<evidence type="ECO:0000259" key="1">
    <source>
        <dbReference type="Pfam" id="PF01431"/>
    </source>
</evidence>
<name>A0A9J6FQ27_HAELO</name>
<dbReference type="InterPro" id="IPR000718">
    <property type="entry name" value="Peptidase_M13"/>
</dbReference>
<dbReference type="PROSITE" id="PS51885">
    <property type="entry name" value="NEPRILYSIN"/>
    <property type="match status" value="1"/>
</dbReference>
<dbReference type="SUPFAM" id="SSF55486">
    <property type="entry name" value="Metalloproteases ('zincins'), catalytic domain"/>
    <property type="match status" value="1"/>
</dbReference>
<dbReference type="AlphaFoldDB" id="A0A9J6FQ27"/>
<evidence type="ECO:0000313" key="3">
    <source>
        <dbReference type="Proteomes" id="UP000821853"/>
    </source>
</evidence>
<gene>
    <name evidence="2" type="ORF">HPB48_008040</name>
</gene>